<keyword evidence="3" id="KW-1185">Reference proteome</keyword>
<reference evidence="2 3" key="1">
    <citation type="submission" date="2023-03" db="EMBL/GenBank/DDBJ databases">
        <title>Novosphingobium cyanobacteriorum sp. nov., isolated from a eutrophic reservoir during the Microcystis bloom period.</title>
        <authorList>
            <person name="Kang M."/>
            <person name="Le V."/>
            <person name="Ko S.-R."/>
            <person name="Lee S.-A."/>
            <person name="Ahn C.-Y."/>
        </authorList>
    </citation>
    <scope>NUCLEOTIDE SEQUENCE [LARGE SCALE GENOMIC DNA]</scope>
    <source>
        <strain evidence="2 3">HBC54</strain>
    </source>
</reference>
<feature type="transmembrane region" description="Helical" evidence="1">
    <location>
        <begin position="83"/>
        <end position="102"/>
    </location>
</feature>
<organism evidence="2 3">
    <name type="scientific">Novosphingobium cyanobacteriorum</name>
    <dbReference type="NCBI Taxonomy" id="3024215"/>
    <lineage>
        <taxon>Bacteria</taxon>
        <taxon>Pseudomonadati</taxon>
        <taxon>Pseudomonadota</taxon>
        <taxon>Alphaproteobacteria</taxon>
        <taxon>Sphingomonadales</taxon>
        <taxon>Sphingomonadaceae</taxon>
        <taxon>Novosphingobium</taxon>
    </lineage>
</organism>
<evidence type="ECO:0000313" key="2">
    <source>
        <dbReference type="EMBL" id="MDF8334188.1"/>
    </source>
</evidence>
<keyword evidence="1" id="KW-0812">Transmembrane</keyword>
<feature type="transmembrane region" description="Helical" evidence="1">
    <location>
        <begin position="25"/>
        <end position="44"/>
    </location>
</feature>
<protein>
    <submittedName>
        <fullName evidence="2">Uncharacterized protein</fullName>
    </submittedName>
</protein>
<evidence type="ECO:0000256" key="1">
    <source>
        <dbReference type="SAM" id="Phobius"/>
    </source>
</evidence>
<gene>
    <name evidence="2" type="ORF">POM99_13315</name>
</gene>
<sequence length="145" mass="15436">MADERGEPLSQPSPLKGRGLSRQKLISLGLGIASAFAALSSGAVGEEIGGILTGRLDFLNALGAITLLVAGVSVLFERRAMARLLAVVGLLMILPMQIWRLFPGLWCRFGDCSVTYSHFDFGILPMVALGLSSLLSFVLSRGFAR</sequence>
<name>A0ABT6CLS7_9SPHN</name>
<dbReference type="EMBL" id="JAROCY010000012">
    <property type="protein sequence ID" value="MDF8334188.1"/>
    <property type="molecule type" value="Genomic_DNA"/>
</dbReference>
<proteinExistence type="predicted"/>
<dbReference type="RefSeq" id="WP_277278624.1">
    <property type="nucleotide sequence ID" value="NZ_JAROCY010000012.1"/>
</dbReference>
<keyword evidence="1" id="KW-0472">Membrane</keyword>
<evidence type="ECO:0000313" key="3">
    <source>
        <dbReference type="Proteomes" id="UP001222770"/>
    </source>
</evidence>
<dbReference type="Proteomes" id="UP001222770">
    <property type="component" value="Unassembled WGS sequence"/>
</dbReference>
<feature type="transmembrane region" description="Helical" evidence="1">
    <location>
        <begin position="56"/>
        <end position="76"/>
    </location>
</feature>
<feature type="transmembrane region" description="Helical" evidence="1">
    <location>
        <begin position="122"/>
        <end position="144"/>
    </location>
</feature>
<comment type="caution">
    <text evidence="2">The sequence shown here is derived from an EMBL/GenBank/DDBJ whole genome shotgun (WGS) entry which is preliminary data.</text>
</comment>
<keyword evidence="1" id="KW-1133">Transmembrane helix</keyword>
<accession>A0ABT6CLS7</accession>